<dbReference type="OrthoDB" id="8720307at2"/>
<evidence type="ECO:0000313" key="2">
    <source>
        <dbReference type="Proteomes" id="UP000032680"/>
    </source>
</evidence>
<dbReference type="AlphaFoldDB" id="A0A0D6PAW0"/>
<dbReference type="PROSITE" id="PS51257">
    <property type="entry name" value="PROKAR_LIPOPROTEIN"/>
    <property type="match status" value="1"/>
</dbReference>
<reference evidence="1 2" key="1">
    <citation type="submission" date="2012-11" db="EMBL/GenBank/DDBJ databases">
        <title>Whole genome sequence of Acidisphaera rubrifaciens HS-AP3.</title>
        <authorList>
            <person name="Azuma Y."/>
            <person name="Higashiura N."/>
            <person name="Hirakawa H."/>
            <person name="Matsushita K."/>
        </authorList>
    </citation>
    <scope>NUCLEOTIDE SEQUENCE [LARGE SCALE GENOMIC DNA]</scope>
    <source>
        <strain evidence="1 2">HS-AP3</strain>
    </source>
</reference>
<protein>
    <submittedName>
        <fullName evidence="1">Uncharacterized protein</fullName>
    </submittedName>
</protein>
<sequence length="53" mass="5458">MRRLIAAMATTMTLAGCSSSTGVLPLGPDTYTVSERYAPILGGVSKAEKVALT</sequence>
<dbReference type="EMBL" id="BANB01000762">
    <property type="protein sequence ID" value="GAN78333.1"/>
    <property type="molecule type" value="Genomic_DNA"/>
</dbReference>
<gene>
    <name evidence="1" type="ORF">Asru_0763_04</name>
</gene>
<proteinExistence type="predicted"/>
<name>A0A0D6PAW0_9PROT</name>
<dbReference type="Proteomes" id="UP000032680">
    <property type="component" value="Unassembled WGS sequence"/>
</dbReference>
<organism evidence="1 2">
    <name type="scientific">Acidisphaera rubrifaciens HS-AP3</name>
    <dbReference type="NCBI Taxonomy" id="1231350"/>
    <lineage>
        <taxon>Bacteria</taxon>
        <taxon>Pseudomonadati</taxon>
        <taxon>Pseudomonadota</taxon>
        <taxon>Alphaproteobacteria</taxon>
        <taxon>Acetobacterales</taxon>
        <taxon>Acetobacteraceae</taxon>
        <taxon>Acidisphaera</taxon>
    </lineage>
</organism>
<comment type="caution">
    <text evidence="1">The sequence shown here is derived from an EMBL/GenBank/DDBJ whole genome shotgun (WGS) entry which is preliminary data.</text>
</comment>
<keyword evidence="2" id="KW-1185">Reference proteome</keyword>
<dbReference type="RefSeq" id="WP_158322963.1">
    <property type="nucleotide sequence ID" value="NZ_BANB01000762.1"/>
</dbReference>
<evidence type="ECO:0000313" key="1">
    <source>
        <dbReference type="EMBL" id="GAN78333.1"/>
    </source>
</evidence>
<accession>A0A0D6PAW0</accession>